<name>A0A1X1YFV0_9MYCO</name>
<evidence type="ECO:0000313" key="4">
    <source>
        <dbReference type="Proteomes" id="UP000193866"/>
    </source>
</evidence>
<comment type="similarity">
    <text evidence="1">Belongs to the UPF0312 family.</text>
</comment>
<protein>
    <submittedName>
        <fullName evidence="3">S-adenosyl-L-methionine-dependent methyltransferase</fullName>
    </submittedName>
</protein>
<dbReference type="PANTHER" id="PTHR34406:SF1">
    <property type="entry name" value="PROTEIN YCEI"/>
    <property type="match status" value="1"/>
</dbReference>
<dbReference type="AlphaFoldDB" id="A0A1X1YFV0"/>
<dbReference type="STRING" id="1108812.AWC16_15570"/>
<dbReference type="OrthoDB" id="3724977at2"/>
<keyword evidence="4" id="KW-1185">Reference proteome</keyword>
<feature type="domain" description="Lipid/polyisoprenoid-binding YceI-like" evidence="2">
    <location>
        <begin position="5"/>
        <end position="180"/>
    </location>
</feature>
<dbReference type="SMART" id="SM00867">
    <property type="entry name" value="YceI"/>
    <property type="match status" value="1"/>
</dbReference>
<dbReference type="PANTHER" id="PTHR34406">
    <property type="entry name" value="PROTEIN YCEI"/>
    <property type="match status" value="1"/>
</dbReference>
<evidence type="ECO:0000313" key="3">
    <source>
        <dbReference type="EMBL" id="ORW09972.1"/>
    </source>
</evidence>
<proteinExistence type="inferred from homology"/>
<dbReference type="Proteomes" id="UP000193866">
    <property type="component" value="Unassembled WGS sequence"/>
</dbReference>
<keyword evidence="3" id="KW-0489">Methyltransferase</keyword>
<gene>
    <name evidence="3" type="ORF">AWC16_15570</name>
</gene>
<organism evidence="3 4">
    <name type="scientific">Mycolicibacter longobardus</name>
    <dbReference type="NCBI Taxonomy" id="1108812"/>
    <lineage>
        <taxon>Bacteria</taxon>
        <taxon>Bacillati</taxon>
        <taxon>Actinomycetota</taxon>
        <taxon>Actinomycetes</taxon>
        <taxon>Mycobacteriales</taxon>
        <taxon>Mycobacteriaceae</taxon>
        <taxon>Mycolicibacter</taxon>
    </lineage>
</organism>
<dbReference type="GO" id="GO:0008168">
    <property type="term" value="F:methyltransferase activity"/>
    <property type="evidence" value="ECO:0007669"/>
    <property type="project" value="UniProtKB-KW"/>
</dbReference>
<dbReference type="InterPro" id="IPR007372">
    <property type="entry name" value="Lipid/polyisoprenoid-bd_YceI"/>
</dbReference>
<accession>A0A1X1YFV0</accession>
<dbReference type="GO" id="GO:0032259">
    <property type="term" value="P:methylation"/>
    <property type="evidence" value="ECO:0007669"/>
    <property type="project" value="UniProtKB-KW"/>
</dbReference>
<evidence type="ECO:0000259" key="2">
    <source>
        <dbReference type="SMART" id="SM00867"/>
    </source>
</evidence>
<dbReference type="EMBL" id="LQPG01000026">
    <property type="protein sequence ID" value="ORW09972.1"/>
    <property type="molecule type" value="Genomic_DNA"/>
</dbReference>
<dbReference type="Pfam" id="PF04264">
    <property type="entry name" value="YceI"/>
    <property type="match status" value="1"/>
</dbReference>
<dbReference type="SUPFAM" id="SSF101874">
    <property type="entry name" value="YceI-like"/>
    <property type="match status" value="1"/>
</dbReference>
<evidence type="ECO:0000256" key="1">
    <source>
        <dbReference type="ARBA" id="ARBA00008812"/>
    </source>
</evidence>
<reference evidence="3 4" key="1">
    <citation type="submission" date="2016-01" db="EMBL/GenBank/DDBJ databases">
        <title>The new phylogeny of the genus Mycobacterium.</title>
        <authorList>
            <person name="Tarcisio F."/>
            <person name="Conor M."/>
            <person name="Antonella G."/>
            <person name="Elisabetta G."/>
            <person name="Giulia F.S."/>
            <person name="Sara T."/>
            <person name="Anna F."/>
            <person name="Clotilde B."/>
            <person name="Roberto B."/>
            <person name="Veronica D.S."/>
            <person name="Fabio R."/>
            <person name="Monica P."/>
            <person name="Olivier J."/>
            <person name="Enrico T."/>
            <person name="Nicola S."/>
        </authorList>
    </citation>
    <scope>NUCLEOTIDE SEQUENCE [LARGE SCALE GENOMIC DNA]</scope>
    <source>
        <strain evidence="3 4">DSM 45394</strain>
    </source>
</reference>
<sequence>MAGKQWRLDPSHGRMLIGTDVAGRAAKMGHRLTIEMERWQATVAWSGDRPTAVNLTVEVDSLQVLNGEGGLTPLTAPEKTLIRGNALKCLDSKKHGIIRFGCNDIEATDDGYRLTGDLEIRGKAKQHVIEVRVTGNGDSWQVDGSTVVRHSDFGVRRYSMLMGAMQVADEVTVSLSGTVSADEIRGA</sequence>
<keyword evidence="3" id="KW-0808">Transferase</keyword>
<dbReference type="InterPro" id="IPR036761">
    <property type="entry name" value="TTHA0802/YceI-like_sf"/>
</dbReference>
<dbReference type="Gene3D" id="2.40.128.110">
    <property type="entry name" value="Lipid/polyisoprenoid-binding, YceI-like"/>
    <property type="match status" value="1"/>
</dbReference>
<comment type="caution">
    <text evidence="3">The sequence shown here is derived from an EMBL/GenBank/DDBJ whole genome shotgun (WGS) entry which is preliminary data.</text>
</comment>